<reference evidence="11 12" key="1">
    <citation type="submission" date="2015-05" db="EMBL/GenBank/DDBJ databases">
        <title>Distinctive expansion of gene families associated with plant cell wall degradation and secondary metabolism in the genomes of grapevine trunk pathogens.</title>
        <authorList>
            <person name="Lawrence D.P."/>
            <person name="Travadon R."/>
            <person name="Rolshausen P.E."/>
            <person name="Baumgartner K."/>
        </authorList>
    </citation>
    <scope>NUCLEOTIDE SEQUENCE [LARGE SCALE GENOMIC DNA]</scope>
    <source>
        <strain evidence="11">UCRPC4</strain>
    </source>
</reference>
<dbReference type="GO" id="GO:0003723">
    <property type="term" value="F:RNA binding"/>
    <property type="evidence" value="ECO:0007669"/>
    <property type="project" value="TreeGrafter"/>
</dbReference>
<dbReference type="GO" id="GO:0003735">
    <property type="term" value="F:structural constituent of ribosome"/>
    <property type="evidence" value="ECO:0007669"/>
    <property type="project" value="InterPro"/>
</dbReference>
<feature type="region of interest" description="Disordered" evidence="8">
    <location>
        <begin position="41"/>
        <end position="60"/>
    </location>
</feature>
<dbReference type="InterPro" id="IPR022669">
    <property type="entry name" value="Ribosomal_uL2_C"/>
</dbReference>
<dbReference type="AlphaFoldDB" id="A0A0G2ERV5"/>
<organism evidence="11 12">
    <name type="scientific">Phaeomoniella chlamydospora</name>
    <name type="common">Phaeoacremonium chlamydosporum</name>
    <dbReference type="NCBI Taxonomy" id="158046"/>
    <lineage>
        <taxon>Eukaryota</taxon>
        <taxon>Fungi</taxon>
        <taxon>Dikarya</taxon>
        <taxon>Ascomycota</taxon>
        <taxon>Pezizomycotina</taxon>
        <taxon>Eurotiomycetes</taxon>
        <taxon>Chaetothyriomycetidae</taxon>
        <taxon>Phaeomoniellales</taxon>
        <taxon>Phaeomoniellaceae</taxon>
        <taxon>Phaeomoniella</taxon>
    </lineage>
</organism>
<dbReference type="InterPro" id="IPR008991">
    <property type="entry name" value="Translation_prot_SH3-like_sf"/>
</dbReference>
<dbReference type="InterPro" id="IPR002171">
    <property type="entry name" value="Ribosomal_uL2"/>
</dbReference>
<evidence type="ECO:0000256" key="2">
    <source>
        <dbReference type="ARBA" id="ARBA00005636"/>
    </source>
</evidence>
<feature type="compositionally biased region" description="Basic residues" evidence="8">
    <location>
        <begin position="294"/>
        <end position="304"/>
    </location>
</feature>
<dbReference type="InterPro" id="IPR014726">
    <property type="entry name" value="Ribosomal_uL2_dom3"/>
</dbReference>
<dbReference type="FunFam" id="2.40.50.140:FF:000128">
    <property type="entry name" value="50S ribosomal protein L2"/>
    <property type="match status" value="1"/>
</dbReference>
<evidence type="ECO:0000259" key="9">
    <source>
        <dbReference type="SMART" id="SM01382"/>
    </source>
</evidence>
<dbReference type="GO" id="GO:0005762">
    <property type="term" value="C:mitochondrial large ribosomal subunit"/>
    <property type="evidence" value="ECO:0007669"/>
    <property type="project" value="TreeGrafter"/>
</dbReference>
<dbReference type="Pfam" id="PF00181">
    <property type="entry name" value="Ribosomal_L2_N"/>
    <property type="match status" value="1"/>
</dbReference>
<dbReference type="PANTHER" id="PTHR13691:SF5">
    <property type="entry name" value="LARGE RIBOSOMAL SUBUNIT PROTEIN UL2M"/>
    <property type="match status" value="1"/>
</dbReference>
<dbReference type="OrthoDB" id="268576at2759"/>
<feature type="domain" description="Large ribosomal subunit protein uL2 RNA-binding" evidence="10">
    <location>
        <begin position="47"/>
        <end position="123"/>
    </location>
</feature>
<dbReference type="Pfam" id="PF03947">
    <property type="entry name" value="Ribosomal_L2_C"/>
    <property type="match status" value="1"/>
</dbReference>
<dbReference type="SUPFAM" id="SSF50104">
    <property type="entry name" value="Translation proteins SH3-like domain"/>
    <property type="match status" value="1"/>
</dbReference>
<keyword evidence="3 11" id="KW-0689">Ribosomal protein</keyword>
<dbReference type="InterPro" id="IPR014722">
    <property type="entry name" value="Rib_uL2_dom2"/>
</dbReference>
<feature type="region of interest" description="Disordered" evidence="8">
    <location>
        <begin position="286"/>
        <end position="346"/>
    </location>
</feature>
<gene>
    <name evidence="11" type="ORF">UCRPC4_g02195</name>
</gene>
<comment type="caution">
    <text evidence="11">The sequence shown here is derived from an EMBL/GenBank/DDBJ whole genome shotgun (WGS) entry which is preliminary data.</text>
</comment>
<dbReference type="EMBL" id="LCWF01000053">
    <property type="protein sequence ID" value="KKY24974.1"/>
    <property type="molecule type" value="Genomic_DNA"/>
</dbReference>
<evidence type="ECO:0000256" key="4">
    <source>
        <dbReference type="ARBA" id="ARBA00023128"/>
    </source>
</evidence>
<keyword evidence="5" id="KW-0687">Ribonucleoprotein</keyword>
<dbReference type="SMART" id="SM01383">
    <property type="entry name" value="Ribosomal_L2"/>
    <property type="match status" value="1"/>
</dbReference>
<reference evidence="11 12" key="2">
    <citation type="submission" date="2015-05" db="EMBL/GenBank/DDBJ databases">
        <authorList>
            <person name="Morales-Cruz A."/>
            <person name="Amrine K.C."/>
            <person name="Cantu D."/>
        </authorList>
    </citation>
    <scope>NUCLEOTIDE SEQUENCE [LARGE SCALE GENOMIC DNA]</scope>
    <source>
        <strain evidence="11">UCRPC4</strain>
    </source>
</reference>
<sequence length="346" mass="38287">MHGVDLVRYKPRTPGTRHLVRPRNEHLWKGRPFHPLTVPKKGLGQAGRNNTGHITVRHRGGGHKRRIRIIDFYRNEPGTHIVERIEYDPNRSAHIALLTSQVTGRKSYIIAADGMRAGDLVESYRKGIPKTLIDAMGGQIDHGVLAAKTALRGNCLPLSMIPQGVPIYNIAYTPDGPAQVCRSAGTYAVIVAKGEDQVDKDLKKLKANAESGDYLSKMPIAELAKLQKTAKYVSVRLSSGEVRLFDKQACATIGVASNRNFNRQQLGKAGRSRWLGIRPTVRGLAMNANEHPHGGGRGKSKGNVHPKSPWGMPAKSGYKTRPKDKPNKMVVKERPRNQGQRRRGRQ</sequence>
<evidence type="ECO:0000256" key="6">
    <source>
        <dbReference type="ARBA" id="ARBA00037226"/>
    </source>
</evidence>
<dbReference type="Proteomes" id="UP000053317">
    <property type="component" value="Unassembled WGS sequence"/>
</dbReference>
<dbReference type="PANTHER" id="PTHR13691">
    <property type="entry name" value="RIBOSOMAL PROTEIN L2"/>
    <property type="match status" value="1"/>
</dbReference>
<keyword evidence="12" id="KW-1185">Reference proteome</keyword>
<accession>A0A0G2ERV5</accession>
<dbReference type="SUPFAM" id="SSF50249">
    <property type="entry name" value="Nucleic acid-binding proteins"/>
    <property type="match status" value="1"/>
</dbReference>
<dbReference type="InterPro" id="IPR022666">
    <property type="entry name" value="Ribosomal_uL2_RNA-bd_dom"/>
</dbReference>
<evidence type="ECO:0000256" key="1">
    <source>
        <dbReference type="ARBA" id="ARBA00004173"/>
    </source>
</evidence>
<name>A0A0G2ERV5_PHACM</name>
<keyword evidence="4" id="KW-0496">Mitochondrion</keyword>
<evidence type="ECO:0000256" key="5">
    <source>
        <dbReference type="ARBA" id="ARBA00023274"/>
    </source>
</evidence>
<dbReference type="SMART" id="SM01382">
    <property type="entry name" value="Ribosomal_L2_C"/>
    <property type="match status" value="1"/>
</dbReference>
<dbReference type="FunFam" id="4.10.950.10:FF:000001">
    <property type="entry name" value="50S ribosomal protein L2"/>
    <property type="match status" value="1"/>
</dbReference>
<dbReference type="InterPro" id="IPR012340">
    <property type="entry name" value="NA-bd_OB-fold"/>
</dbReference>
<dbReference type="Gene3D" id="4.10.950.10">
    <property type="entry name" value="Ribosomal protein L2, domain 3"/>
    <property type="match status" value="1"/>
</dbReference>
<evidence type="ECO:0000259" key="10">
    <source>
        <dbReference type="SMART" id="SM01383"/>
    </source>
</evidence>
<evidence type="ECO:0000313" key="12">
    <source>
        <dbReference type="Proteomes" id="UP000053317"/>
    </source>
</evidence>
<comment type="similarity">
    <text evidence="2">Belongs to the universal ribosomal protein uL2 family.</text>
</comment>
<evidence type="ECO:0000313" key="11">
    <source>
        <dbReference type="EMBL" id="KKY24974.1"/>
    </source>
</evidence>
<evidence type="ECO:0000256" key="7">
    <source>
        <dbReference type="ARBA" id="ARBA00069872"/>
    </source>
</evidence>
<dbReference type="Gene3D" id="2.30.30.30">
    <property type="match status" value="1"/>
</dbReference>
<feature type="domain" description="Large ribosomal subunit protein uL2 C-terminal" evidence="9">
    <location>
        <begin position="150"/>
        <end position="313"/>
    </location>
</feature>
<comment type="function">
    <text evidence="6">Component of the mitochondrial ribosome (mitoribosome), a dedicated translation machinery responsible for the synthesis of mitochondrial genome-encoded proteins, including at least some of the essential transmembrane subunits of the mitochondrial respiratory chain. The mitoribosomes are attached to the mitochondrial inner membrane and translation products are cotranslationally integrated into the membrane.</text>
</comment>
<dbReference type="GO" id="GO:0032543">
    <property type="term" value="P:mitochondrial translation"/>
    <property type="evidence" value="ECO:0007669"/>
    <property type="project" value="TreeGrafter"/>
</dbReference>
<evidence type="ECO:0000256" key="8">
    <source>
        <dbReference type="SAM" id="MobiDB-lite"/>
    </source>
</evidence>
<protein>
    <recommendedName>
        <fullName evidence="7">Large ribosomal subunit protein uL2m</fullName>
    </recommendedName>
</protein>
<dbReference type="Gene3D" id="2.40.50.140">
    <property type="entry name" value="Nucleic acid-binding proteins"/>
    <property type="match status" value="1"/>
</dbReference>
<comment type="subcellular location">
    <subcellularLocation>
        <location evidence="1">Mitochondrion</location>
    </subcellularLocation>
</comment>
<feature type="compositionally biased region" description="Basic and acidic residues" evidence="8">
    <location>
        <begin position="321"/>
        <end position="336"/>
    </location>
</feature>
<evidence type="ECO:0000256" key="3">
    <source>
        <dbReference type="ARBA" id="ARBA00022980"/>
    </source>
</evidence>
<proteinExistence type="inferred from homology"/>